<protein>
    <submittedName>
        <fullName evidence="1">Uncharacterized protein</fullName>
    </submittedName>
</protein>
<evidence type="ECO:0000313" key="2">
    <source>
        <dbReference type="Proteomes" id="UP000245938"/>
    </source>
</evidence>
<reference evidence="1 2" key="1">
    <citation type="submission" date="2018-05" db="EMBL/GenBank/DDBJ databases">
        <title>Kurthia sibirica genome sequence.</title>
        <authorList>
            <person name="Maclea K.S."/>
            <person name="Goen A.E."/>
        </authorList>
    </citation>
    <scope>NUCLEOTIDE SEQUENCE [LARGE SCALE GENOMIC DNA]</scope>
    <source>
        <strain evidence="1 2">ATCC 49154</strain>
    </source>
</reference>
<sequence length="72" mass="8362">MALFKELTDHEKKVYEYALRDEFKGMGIELAQQDHYVNQVINASEACLIYLRKNGAIAVSREVLQPDNRFTK</sequence>
<dbReference type="AlphaFoldDB" id="A0A2U3AN99"/>
<comment type="caution">
    <text evidence="1">The sequence shown here is derived from an EMBL/GenBank/DDBJ whole genome shotgun (WGS) entry which is preliminary data.</text>
</comment>
<keyword evidence="2" id="KW-1185">Reference proteome</keyword>
<dbReference type="OrthoDB" id="2454992at2"/>
<accession>A0A2U3AN99</accession>
<name>A0A2U3AN99_9BACL</name>
<dbReference type="Proteomes" id="UP000245938">
    <property type="component" value="Unassembled WGS sequence"/>
</dbReference>
<proteinExistence type="predicted"/>
<dbReference type="RefSeq" id="WP_109305429.1">
    <property type="nucleotide sequence ID" value="NZ_BJUF01000057.1"/>
</dbReference>
<organism evidence="1 2">
    <name type="scientific">Kurthia sibirica</name>
    <dbReference type="NCBI Taxonomy" id="202750"/>
    <lineage>
        <taxon>Bacteria</taxon>
        <taxon>Bacillati</taxon>
        <taxon>Bacillota</taxon>
        <taxon>Bacilli</taxon>
        <taxon>Bacillales</taxon>
        <taxon>Caryophanaceae</taxon>
        <taxon>Kurthia</taxon>
    </lineage>
</organism>
<gene>
    <name evidence="1" type="ORF">DEX24_05610</name>
</gene>
<dbReference type="EMBL" id="QFVR01000005">
    <property type="protein sequence ID" value="PWI26008.1"/>
    <property type="molecule type" value="Genomic_DNA"/>
</dbReference>
<evidence type="ECO:0000313" key="1">
    <source>
        <dbReference type="EMBL" id="PWI26008.1"/>
    </source>
</evidence>